<proteinExistence type="predicted"/>
<sequence length="184" mass="20335">MCLCFAGMSLAACSLDDFTSLDFDYDKLNIPNLDSSPNVIVVSQPEVLQELSHTDLHGLFSDLDEDFTGLERPFSPPSLSSDLHTLDAKRSPFSGDVESDLPFCDDLSFNGLNSDTSLDYNNIDCLESTLQVESSLDFDSEDLLKDEIGRRRKRKRTGDGISVDTVCVALIGKFMSPRFSLTIC</sequence>
<organism evidence="1 2">
    <name type="scientific">Priapulus caudatus</name>
    <name type="common">Priapulid worm</name>
    <dbReference type="NCBI Taxonomy" id="37621"/>
    <lineage>
        <taxon>Eukaryota</taxon>
        <taxon>Metazoa</taxon>
        <taxon>Ecdysozoa</taxon>
        <taxon>Scalidophora</taxon>
        <taxon>Priapulida</taxon>
        <taxon>Priapulimorpha</taxon>
        <taxon>Priapulimorphida</taxon>
        <taxon>Priapulidae</taxon>
        <taxon>Priapulus</taxon>
    </lineage>
</organism>
<dbReference type="Proteomes" id="UP000695022">
    <property type="component" value="Unplaced"/>
</dbReference>
<gene>
    <name evidence="2" type="primary">LOC106805516</name>
</gene>
<name>A0ABM1DRQ2_PRICU</name>
<reference evidence="2" key="1">
    <citation type="submission" date="2025-08" db="UniProtKB">
        <authorList>
            <consortium name="RefSeq"/>
        </authorList>
    </citation>
    <scope>IDENTIFICATION</scope>
</reference>
<evidence type="ECO:0000313" key="2">
    <source>
        <dbReference type="RefSeq" id="XP_014662623.1"/>
    </source>
</evidence>
<dbReference type="RefSeq" id="XP_014662623.1">
    <property type="nucleotide sequence ID" value="XM_014807137.1"/>
</dbReference>
<protein>
    <submittedName>
        <fullName evidence="2">Uncharacterized protein LOC106805516</fullName>
    </submittedName>
</protein>
<dbReference type="GeneID" id="106805516"/>
<evidence type="ECO:0000313" key="1">
    <source>
        <dbReference type="Proteomes" id="UP000695022"/>
    </source>
</evidence>
<keyword evidence="1" id="KW-1185">Reference proteome</keyword>
<accession>A0ABM1DRQ2</accession>